<protein>
    <submittedName>
        <fullName evidence="6">AraC family transcriptional regulator</fullName>
    </submittedName>
</protein>
<gene>
    <name evidence="6" type="ORF">WKW82_04325</name>
</gene>
<dbReference type="Gene3D" id="1.10.10.60">
    <property type="entry name" value="Homeodomain-like"/>
    <property type="match status" value="1"/>
</dbReference>
<dbReference type="Pfam" id="PF12625">
    <property type="entry name" value="Arabinose_bd"/>
    <property type="match status" value="1"/>
</dbReference>
<reference evidence="6 7" key="1">
    <citation type="submission" date="2024-03" db="EMBL/GenBank/DDBJ databases">
        <title>Novel species of the genus Variovorax.</title>
        <authorList>
            <person name="Liu Q."/>
            <person name="Xin Y.-H."/>
        </authorList>
    </citation>
    <scope>NUCLEOTIDE SEQUENCE [LARGE SCALE GENOMIC DNA]</scope>
    <source>
        <strain evidence="6 7">KACC 18900</strain>
    </source>
</reference>
<dbReference type="Proteomes" id="UP001385892">
    <property type="component" value="Unassembled WGS sequence"/>
</dbReference>
<dbReference type="SMART" id="SM00342">
    <property type="entry name" value="HTH_ARAC"/>
    <property type="match status" value="1"/>
</dbReference>
<dbReference type="InterPro" id="IPR018060">
    <property type="entry name" value="HTH_AraC"/>
</dbReference>
<dbReference type="InterPro" id="IPR032687">
    <property type="entry name" value="AraC-type_N"/>
</dbReference>
<proteinExistence type="predicted"/>
<dbReference type="Pfam" id="PF12833">
    <property type="entry name" value="HTH_18"/>
    <property type="match status" value="1"/>
</dbReference>
<dbReference type="PROSITE" id="PS01124">
    <property type="entry name" value="HTH_ARAC_FAMILY_2"/>
    <property type="match status" value="1"/>
</dbReference>
<dbReference type="InterPro" id="IPR020449">
    <property type="entry name" value="Tscrpt_reg_AraC-type_HTH"/>
</dbReference>
<evidence type="ECO:0000313" key="6">
    <source>
        <dbReference type="EMBL" id="MEJ8845856.1"/>
    </source>
</evidence>
<dbReference type="InterPro" id="IPR009057">
    <property type="entry name" value="Homeodomain-like_sf"/>
</dbReference>
<keyword evidence="1" id="KW-0805">Transcription regulation</keyword>
<name>A0ABU8WEF1_9BURK</name>
<dbReference type="EMBL" id="JBBKZT010000002">
    <property type="protein sequence ID" value="MEJ8845856.1"/>
    <property type="molecule type" value="Genomic_DNA"/>
</dbReference>
<accession>A0ABU8WEF1</accession>
<evidence type="ECO:0000256" key="3">
    <source>
        <dbReference type="ARBA" id="ARBA00023163"/>
    </source>
</evidence>
<comment type="caution">
    <text evidence="6">The sequence shown here is derived from an EMBL/GenBank/DDBJ whole genome shotgun (WGS) entry which is preliminary data.</text>
</comment>
<keyword evidence="4" id="KW-0812">Transmembrane</keyword>
<evidence type="ECO:0000256" key="2">
    <source>
        <dbReference type="ARBA" id="ARBA00023125"/>
    </source>
</evidence>
<dbReference type="SUPFAM" id="SSF46689">
    <property type="entry name" value="Homeodomain-like"/>
    <property type="match status" value="1"/>
</dbReference>
<evidence type="ECO:0000259" key="5">
    <source>
        <dbReference type="PROSITE" id="PS01124"/>
    </source>
</evidence>
<dbReference type="RefSeq" id="WP_340341021.1">
    <property type="nucleotide sequence ID" value="NZ_JBBKZT010000002.1"/>
</dbReference>
<dbReference type="PANTHER" id="PTHR47894">
    <property type="entry name" value="HTH-TYPE TRANSCRIPTIONAL REGULATOR GADX"/>
    <property type="match status" value="1"/>
</dbReference>
<keyword evidence="3" id="KW-0804">Transcription</keyword>
<dbReference type="PRINTS" id="PR00032">
    <property type="entry name" value="HTHARAC"/>
</dbReference>
<keyword evidence="4" id="KW-1133">Transmembrane helix</keyword>
<keyword evidence="4" id="KW-0472">Membrane</keyword>
<evidence type="ECO:0000256" key="4">
    <source>
        <dbReference type="SAM" id="Phobius"/>
    </source>
</evidence>
<keyword evidence="2" id="KW-0238">DNA-binding</keyword>
<dbReference type="PANTHER" id="PTHR47894:SF1">
    <property type="entry name" value="HTH-TYPE TRANSCRIPTIONAL REGULATOR VQSM"/>
    <property type="match status" value="1"/>
</dbReference>
<feature type="domain" description="HTH araC/xylS-type" evidence="5">
    <location>
        <begin position="243"/>
        <end position="341"/>
    </location>
</feature>
<feature type="transmembrane region" description="Helical" evidence="4">
    <location>
        <begin position="146"/>
        <end position="164"/>
    </location>
</feature>
<organism evidence="6 7">
    <name type="scientific">Variovorax rhizosphaerae</name>
    <dbReference type="NCBI Taxonomy" id="1836200"/>
    <lineage>
        <taxon>Bacteria</taxon>
        <taxon>Pseudomonadati</taxon>
        <taxon>Pseudomonadota</taxon>
        <taxon>Betaproteobacteria</taxon>
        <taxon>Burkholderiales</taxon>
        <taxon>Comamonadaceae</taxon>
        <taxon>Variovorax</taxon>
    </lineage>
</organism>
<keyword evidence="7" id="KW-1185">Reference proteome</keyword>
<evidence type="ECO:0000313" key="7">
    <source>
        <dbReference type="Proteomes" id="UP001385892"/>
    </source>
</evidence>
<evidence type="ECO:0000256" key="1">
    <source>
        <dbReference type="ARBA" id="ARBA00023015"/>
    </source>
</evidence>
<sequence length="346" mass="39036">MTATSHRTSFTRHTIPIQQVDQILLGARERGLDVQRLLTRAGISAALLEAPLSRVTQGQYAALIFVLRHAMRDELLGLASRPLPPGSFAQGCRVVIGCRTLGDAMRLGLRHYRLLLDDFVPRLQVLDGVAGLCLLTGRAPAPTAAYAARVFSFFAYGLVAWLVARRIPLLSVDFPHSRLDPIAEASTLYQAPACYERPCTGWRFEARWLDLPVVQNEQSLREFMRQAPASLLVRYRDQTSVTERIRRILRRQLAEELPSLEDIGRQLAMTPQTLRRRLRDEGQGFRGIKDDLRRDAAIECLARPELTLPEIAAQLGFSEASTFHRAFKAWTGVAPGEYRQTRLRER</sequence>